<dbReference type="Proteomes" id="UP000659388">
    <property type="component" value="Unassembled WGS sequence"/>
</dbReference>
<keyword evidence="4 7" id="KW-0413">Isomerase</keyword>
<evidence type="ECO:0000313" key="7">
    <source>
        <dbReference type="EMBL" id="MBL3655313.1"/>
    </source>
</evidence>
<dbReference type="InterPro" id="IPR004561">
    <property type="entry name" value="IsoChor_synthase"/>
</dbReference>
<evidence type="ECO:0000313" key="8">
    <source>
        <dbReference type="Proteomes" id="UP000659388"/>
    </source>
</evidence>
<protein>
    <recommendedName>
        <fullName evidence="3">isochorismate synthase</fullName>
        <ecNumber evidence="3">5.4.4.2</ecNumber>
    </recommendedName>
    <alternativeName>
        <fullName evidence="5">Isochorismate mutase</fullName>
    </alternativeName>
</protein>
<evidence type="ECO:0000256" key="4">
    <source>
        <dbReference type="ARBA" id="ARBA00023235"/>
    </source>
</evidence>
<dbReference type="PANTHER" id="PTHR42839">
    <property type="entry name" value="ISOCHORISMATE SYNTHASE ENTC"/>
    <property type="match status" value="1"/>
</dbReference>
<name>A0A937JXA9_9BACT</name>
<reference evidence="7" key="1">
    <citation type="submission" date="2021-01" db="EMBL/GenBank/DDBJ databases">
        <title>Fulvivirga kasyanovii gen. nov., sp nov., a novel member of the phylum Bacteroidetes isolated from seawater in a mussel farm.</title>
        <authorList>
            <person name="Zhao L.-H."/>
            <person name="Wang Z.-J."/>
        </authorList>
    </citation>
    <scope>NUCLEOTIDE SEQUENCE</scope>
    <source>
        <strain evidence="7">2943</strain>
    </source>
</reference>
<dbReference type="InterPro" id="IPR015890">
    <property type="entry name" value="Chorismate_C"/>
</dbReference>
<dbReference type="Gene3D" id="3.60.120.10">
    <property type="entry name" value="Anthranilate synthase"/>
    <property type="match status" value="1"/>
</dbReference>
<dbReference type="AlphaFoldDB" id="A0A937JXA9"/>
<sequence>MIVSDNIKQQSAEQIISSALDYCRSEGHSIAIWKHPEESSIELMVDFSSDIQPVDDPLEQNEEGFLLSPFNYKAASYLIKANLHIKWEDFNIKIQPELEISEKADELLKHISKPQKTSPNKSAEVIKVIASDEERNKFIDLANTAIEAIKSGQLLKVVPSRKKEIILPEDFDIGLNFIKLSQAYPSAFASLVYTPKTGIWMGATPELLINERNNTFRTVALAGTQKYDPELPLARVAWRQKEIEEQALVGRYIINCFKKIRLRNYTEIGPKTVIAGNLLHLKTEFIVDMEATGFPGLGDTMLKLLHPTSAICGMPLAPAQEFIRDHEYYDRGYYSGYLGPVNSENGTSLFVNLRCMSIDADKATLYAGAGVTADSIPEDEWEETEIKMNTILNIIG</sequence>
<keyword evidence="8" id="KW-1185">Reference proteome</keyword>
<comment type="caution">
    <text evidence="7">The sequence shown here is derived from an EMBL/GenBank/DDBJ whole genome shotgun (WGS) entry which is preliminary data.</text>
</comment>
<feature type="domain" description="Chorismate-utilising enzyme C-terminal" evidence="6">
    <location>
        <begin position="135"/>
        <end position="387"/>
    </location>
</feature>
<dbReference type="InterPro" id="IPR005801">
    <property type="entry name" value="ADC_synthase"/>
</dbReference>
<comment type="similarity">
    <text evidence="2">Belongs to the isochorismate synthase family.</text>
</comment>
<evidence type="ECO:0000256" key="5">
    <source>
        <dbReference type="ARBA" id="ARBA00041564"/>
    </source>
</evidence>
<accession>A0A937JXA9</accession>
<proteinExistence type="inferred from homology"/>
<dbReference type="NCBIfam" id="TIGR00543">
    <property type="entry name" value="isochor_syn"/>
    <property type="match status" value="1"/>
</dbReference>
<evidence type="ECO:0000259" key="6">
    <source>
        <dbReference type="Pfam" id="PF00425"/>
    </source>
</evidence>
<evidence type="ECO:0000256" key="2">
    <source>
        <dbReference type="ARBA" id="ARBA00005297"/>
    </source>
</evidence>
<dbReference type="GO" id="GO:0008909">
    <property type="term" value="F:isochorismate synthase activity"/>
    <property type="evidence" value="ECO:0007669"/>
    <property type="project" value="UniProtKB-EC"/>
</dbReference>
<dbReference type="EC" id="5.4.4.2" evidence="3"/>
<dbReference type="PANTHER" id="PTHR42839:SF2">
    <property type="entry name" value="ISOCHORISMATE SYNTHASE ENTC"/>
    <property type="match status" value="1"/>
</dbReference>
<evidence type="ECO:0000256" key="1">
    <source>
        <dbReference type="ARBA" id="ARBA00000799"/>
    </source>
</evidence>
<comment type="catalytic activity">
    <reaction evidence="1">
        <text>chorismate = isochorismate</text>
        <dbReference type="Rhea" id="RHEA:18985"/>
        <dbReference type="ChEBI" id="CHEBI:29748"/>
        <dbReference type="ChEBI" id="CHEBI:29780"/>
        <dbReference type="EC" id="5.4.4.2"/>
    </reaction>
</comment>
<evidence type="ECO:0000256" key="3">
    <source>
        <dbReference type="ARBA" id="ARBA00012824"/>
    </source>
</evidence>
<gene>
    <name evidence="7" type="ORF">JL102_04170</name>
</gene>
<dbReference type="RefSeq" id="WP_202242934.1">
    <property type="nucleotide sequence ID" value="NZ_JAESIY010000002.1"/>
</dbReference>
<organism evidence="7 8">
    <name type="scientific">Fulvivirga sediminis</name>
    <dbReference type="NCBI Taxonomy" id="2803949"/>
    <lineage>
        <taxon>Bacteria</taxon>
        <taxon>Pseudomonadati</taxon>
        <taxon>Bacteroidota</taxon>
        <taxon>Cytophagia</taxon>
        <taxon>Cytophagales</taxon>
        <taxon>Fulvivirgaceae</taxon>
        <taxon>Fulvivirga</taxon>
    </lineage>
</organism>
<dbReference type="EMBL" id="JAESIY010000002">
    <property type="protein sequence ID" value="MBL3655313.1"/>
    <property type="molecule type" value="Genomic_DNA"/>
</dbReference>
<dbReference type="Pfam" id="PF00425">
    <property type="entry name" value="Chorismate_bind"/>
    <property type="match status" value="1"/>
</dbReference>
<dbReference type="SUPFAM" id="SSF56322">
    <property type="entry name" value="ADC synthase"/>
    <property type="match status" value="1"/>
</dbReference>